<evidence type="ECO:0000256" key="2">
    <source>
        <dbReference type="ARBA" id="ARBA00012438"/>
    </source>
</evidence>
<evidence type="ECO:0000256" key="7">
    <source>
        <dbReference type="ARBA" id="ARBA00022840"/>
    </source>
</evidence>
<feature type="transmembrane region" description="Helical" evidence="9">
    <location>
        <begin position="518"/>
        <end position="539"/>
    </location>
</feature>
<dbReference type="GO" id="GO:0046983">
    <property type="term" value="F:protein dimerization activity"/>
    <property type="evidence" value="ECO:0007669"/>
    <property type="project" value="InterPro"/>
</dbReference>
<dbReference type="eggNOG" id="COG4585">
    <property type="taxonomic scope" value="Bacteria"/>
</dbReference>
<name>A0A087C111_9BIFI</name>
<dbReference type="GO" id="GO:0016020">
    <property type="term" value="C:membrane"/>
    <property type="evidence" value="ECO:0007669"/>
    <property type="project" value="InterPro"/>
</dbReference>
<dbReference type="PANTHER" id="PTHR24421">
    <property type="entry name" value="NITRATE/NITRITE SENSOR PROTEIN NARX-RELATED"/>
    <property type="match status" value="1"/>
</dbReference>
<feature type="transmembrane region" description="Helical" evidence="9">
    <location>
        <begin position="63"/>
        <end position="96"/>
    </location>
</feature>
<dbReference type="GeneID" id="93093686"/>
<dbReference type="InterPro" id="IPR011712">
    <property type="entry name" value="Sig_transdc_His_kin_sub3_dim/P"/>
</dbReference>
<accession>A0A087C111</accession>
<proteinExistence type="predicted"/>
<dbReference type="GO" id="GO:0000155">
    <property type="term" value="F:phosphorelay sensor kinase activity"/>
    <property type="evidence" value="ECO:0007669"/>
    <property type="project" value="InterPro"/>
</dbReference>
<evidence type="ECO:0000256" key="1">
    <source>
        <dbReference type="ARBA" id="ARBA00000085"/>
    </source>
</evidence>
<keyword evidence="6 12" id="KW-0418">Kinase</keyword>
<dbReference type="Pfam" id="PF07730">
    <property type="entry name" value="HisKA_3"/>
    <property type="match status" value="1"/>
</dbReference>
<feature type="transmembrane region" description="Helical" evidence="9">
    <location>
        <begin position="620"/>
        <end position="645"/>
    </location>
</feature>
<evidence type="ECO:0000259" key="11">
    <source>
        <dbReference type="Pfam" id="PF23539"/>
    </source>
</evidence>
<keyword evidence="4 12" id="KW-0808">Transferase</keyword>
<sequence>MARHLYPGDIALLLCAMLVVLGLGRTVSSGYPGLLVNHDDRTASLWSCALLPPLISRRRHPEISAAVFAAIVMLQLVVGPSIVLPDFFALVMVFSVIVHGEPRHARTFIALAFVMGLIAAAVIAWSTEVGPLIERSHAFGTVARVDCATFYADGPTWGCSRSMFFSWLILLILITLCLLFTIVIAYWRRARMGIVRNLRERNASIESRQQEERRIAMLAERARIARDMHDMVAHTLSIIIVQSDGGRYAAAHDPALARRTMTTIRQESQHALASMGTLLDTLEQPDGDSDTRPTAGSTIHPAKEASYGQIERLVREARLSSPNNTVSRTIHGTPRPDLLTGGAGNALYRMVQEALTNIRKYAGDAVTVTILEQWSDTSIHISVADDGLGSQADADGHAPGYGLTGMRERIGAIKGTLITGPRTDHRGFHVEADIPLASTPGRVTPTTPIPMPISTLLDATNMAASHPGPKPEEKGMTVATTTTRGFLAHLHSLPMQTGPRNRRANIIERLSRWAQEHYLAVDATLAILATAVLAGLHLLAGPTGMYLQFGEVDVHPWAGVITTAATVLPLALRRRVPELSAACVGVASAVQLLLIGAISPENLFVLVSLYSVIMYGRRRAGFWVLPAVAADTALLVLSFVANGSGWSSPIAAILGMERRHHYYSNVYEIITGSVIIGVIILLMCLVSMGLALWIRSRGSNALVLQQRADALRAEEDKQRILAANMERNRIGASIQDEVNATLMSVRDQADEGLRMLEGYEERRAEPPSGEIVGAFSRIGLRGRHALSHMRRLLGMLRETGLSDDATAQTPAMALHPVSPQARDTHG</sequence>
<dbReference type="InterPro" id="IPR050482">
    <property type="entry name" value="Sensor_HK_TwoCompSys"/>
</dbReference>
<dbReference type="RefSeq" id="WP_051917881.1">
    <property type="nucleotide sequence ID" value="NZ_JDUO01000001.1"/>
</dbReference>
<dbReference type="GO" id="GO:0005524">
    <property type="term" value="F:ATP binding"/>
    <property type="evidence" value="ECO:0007669"/>
    <property type="project" value="UniProtKB-KW"/>
</dbReference>
<evidence type="ECO:0000256" key="5">
    <source>
        <dbReference type="ARBA" id="ARBA00022741"/>
    </source>
</evidence>
<keyword evidence="9" id="KW-0812">Transmembrane</keyword>
<feature type="domain" description="DUF7134" evidence="11">
    <location>
        <begin position="510"/>
        <end position="648"/>
    </location>
</feature>
<dbReference type="SUPFAM" id="SSF55874">
    <property type="entry name" value="ATPase domain of HSP90 chaperone/DNA topoisomerase II/histidine kinase"/>
    <property type="match status" value="1"/>
</dbReference>
<dbReference type="STRING" id="1437603.GCA_000771525_00126"/>
<evidence type="ECO:0000313" key="13">
    <source>
        <dbReference type="Proteomes" id="UP000029082"/>
    </source>
</evidence>
<feature type="transmembrane region" description="Helical" evidence="9">
    <location>
        <begin position="164"/>
        <end position="187"/>
    </location>
</feature>
<keyword evidence="3" id="KW-0597">Phosphoprotein</keyword>
<dbReference type="PANTHER" id="PTHR24421:SF10">
    <property type="entry name" value="NITRATE_NITRITE SENSOR PROTEIN NARQ"/>
    <property type="match status" value="1"/>
</dbReference>
<keyword evidence="9" id="KW-1133">Transmembrane helix</keyword>
<evidence type="ECO:0000256" key="4">
    <source>
        <dbReference type="ARBA" id="ARBA00022679"/>
    </source>
</evidence>
<dbReference type="Gene3D" id="1.20.5.1930">
    <property type="match status" value="1"/>
</dbReference>
<dbReference type="InterPro" id="IPR036890">
    <property type="entry name" value="HATPase_C_sf"/>
</dbReference>
<dbReference type="EC" id="2.7.13.3" evidence="2"/>
<dbReference type="InterPro" id="IPR055558">
    <property type="entry name" value="DUF7134"/>
</dbReference>
<dbReference type="EMBL" id="JGZE01000010">
    <property type="protein sequence ID" value="KFI76961.1"/>
    <property type="molecule type" value="Genomic_DNA"/>
</dbReference>
<feature type="domain" description="DUF7134" evidence="11">
    <location>
        <begin position="10"/>
        <end position="134"/>
    </location>
</feature>
<evidence type="ECO:0000256" key="9">
    <source>
        <dbReference type="SAM" id="Phobius"/>
    </source>
</evidence>
<organism evidence="12 13">
    <name type="scientific">Bifidobacterium mongoliense DSM 21395</name>
    <dbReference type="NCBI Taxonomy" id="1437603"/>
    <lineage>
        <taxon>Bacteria</taxon>
        <taxon>Bacillati</taxon>
        <taxon>Actinomycetota</taxon>
        <taxon>Actinomycetes</taxon>
        <taxon>Bifidobacteriales</taxon>
        <taxon>Bifidobacteriaceae</taxon>
        <taxon>Bifidobacterium</taxon>
    </lineage>
</organism>
<dbReference type="CDD" id="cd16917">
    <property type="entry name" value="HATPase_UhpB-NarQ-NarX-like"/>
    <property type="match status" value="1"/>
</dbReference>
<keyword evidence="7" id="KW-0067">ATP-binding</keyword>
<evidence type="ECO:0000313" key="12">
    <source>
        <dbReference type="EMBL" id="KFI76961.1"/>
    </source>
</evidence>
<keyword evidence="13" id="KW-1185">Reference proteome</keyword>
<dbReference type="Pfam" id="PF23539">
    <property type="entry name" value="DUF7134"/>
    <property type="match status" value="2"/>
</dbReference>
<dbReference type="Gene3D" id="3.30.565.10">
    <property type="entry name" value="Histidine kinase-like ATPase, C-terminal domain"/>
    <property type="match status" value="1"/>
</dbReference>
<feature type="transmembrane region" description="Helical" evidence="9">
    <location>
        <begin position="666"/>
        <end position="694"/>
    </location>
</feature>
<dbReference type="AlphaFoldDB" id="A0A087C111"/>
<reference evidence="12 13" key="1">
    <citation type="submission" date="2014-03" db="EMBL/GenBank/DDBJ databases">
        <title>Genomics of Bifidobacteria.</title>
        <authorList>
            <person name="Ventura M."/>
            <person name="Milani C."/>
            <person name="Lugli G.A."/>
        </authorList>
    </citation>
    <scope>NUCLEOTIDE SEQUENCE [LARGE SCALE GENOMIC DNA]</scope>
    <source>
        <strain evidence="12 13">DSM 21395</strain>
    </source>
</reference>
<feature type="transmembrane region" description="Helical" evidence="9">
    <location>
        <begin position="554"/>
        <end position="572"/>
    </location>
</feature>
<gene>
    <name evidence="12" type="ORF">BMON_0515</name>
</gene>
<dbReference type="Proteomes" id="UP000029082">
    <property type="component" value="Unassembled WGS sequence"/>
</dbReference>
<feature type="domain" description="Signal transduction histidine kinase subgroup 3 dimerisation and phosphoacceptor" evidence="10">
    <location>
        <begin position="220"/>
        <end position="285"/>
    </location>
</feature>
<keyword evidence="8" id="KW-0902">Two-component regulatory system</keyword>
<dbReference type="OrthoDB" id="227596at2"/>
<protein>
    <recommendedName>
        <fullName evidence="2">histidine kinase</fullName>
        <ecNumber evidence="2">2.7.13.3</ecNumber>
    </recommendedName>
</protein>
<keyword evidence="9" id="KW-0472">Membrane</keyword>
<feature type="transmembrane region" description="Helical" evidence="9">
    <location>
        <begin position="108"/>
        <end position="126"/>
    </location>
</feature>
<comment type="catalytic activity">
    <reaction evidence="1">
        <text>ATP + protein L-histidine = ADP + protein N-phospho-L-histidine.</text>
        <dbReference type="EC" id="2.7.13.3"/>
    </reaction>
</comment>
<evidence type="ECO:0000259" key="10">
    <source>
        <dbReference type="Pfam" id="PF07730"/>
    </source>
</evidence>
<keyword evidence="5" id="KW-0547">Nucleotide-binding</keyword>
<evidence type="ECO:0000256" key="8">
    <source>
        <dbReference type="ARBA" id="ARBA00023012"/>
    </source>
</evidence>
<evidence type="ECO:0000256" key="3">
    <source>
        <dbReference type="ARBA" id="ARBA00022553"/>
    </source>
</evidence>
<evidence type="ECO:0000256" key="6">
    <source>
        <dbReference type="ARBA" id="ARBA00022777"/>
    </source>
</evidence>
<comment type="caution">
    <text evidence="12">The sequence shown here is derived from an EMBL/GenBank/DDBJ whole genome shotgun (WGS) entry which is preliminary data.</text>
</comment>